<reference evidence="2" key="1">
    <citation type="submission" date="2020-05" db="EMBL/GenBank/DDBJ databases">
        <authorList>
            <person name="Chiriac C."/>
            <person name="Salcher M."/>
            <person name="Ghai R."/>
            <person name="Kavagutti S V."/>
        </authorList>
    </citation>
    <scope>NUCLEOTIDE SEQUENCE</scope>
</reference>
<evidence type="ECO:0000256" key="1">
    <source>
        <dbReference type="SAM" id="MobiDB-lite"/>
    </source>
</evidence>
<gene>
    <name evidence="2" type="ORF">UFOPK3402_00340</name>
</gene>
<feature type="region of interest" description="Disordered" evidence="1">
    <location>
        <begin position="1"/>
        <end position="43"/>
    </location>
</feature>
<accession>A0A6J7CXR0</accession>
<proteinExistence type="predicted"/>
<feature type="compositionally biased region" description="Basic and acidic residues" evidence="1">
    <location>
        <begin position="28"/>
        <end position="43"/>
    </location>
</feature>
<sequence length="245" mass="27622">MLCDQHVTRGPRSLERAQRRPAPGPRCPRREDSAHRGRTGDLPRQHEFLRLVEVNPSTRKVRLLRLPRMRATRRNSGKIACQVHPNGLARASRRVENINEDAPGARLVTGLFGQLPRGREVRRLALHVEQPSRRLEERHCHRVTVLADEQDAIGLVNSNHGNRTEVEENVPDRVVAVKINRVGPHRPDASTKLHDRIEDRSRLSGIDDVADPLLVRAISCGRDGASTRHHRPVVALTDGTLLRPL</sequence>
<evidence type="ECO:0000313" key="2">
    <source>
        <dbReference type="EMBL" id="CAB4863582.1"/>
    </source>
</evidence>
<dbReference type="AlphaFoldDB" id="A0A6J7CXR0"/>
<organism evidence="2">
    <name type="scientific">freshwater metagenome</name>
    <dbReference type="NCBI Taxonomy" id="449393"/>
    <lineage>
        <taxon>unclassified sequences</taxon>
        <taxon>metagenomes</taxon>
        <taxon>ecological metagenomes</taxon>
    </lineage>
</organism>
<protein>
    <submittedName>
        <fullName evidence="2">Unannotated protein</fullName>
    </submittedName>
</protein>
<name>A0A6J7CXR0_9ZZZZ</name>
<dbReference type="EMBL" id="CAFBLS010000026">
    <property type="protein sequence ID" value="CAB4863582.1"/>
    <property type="molecule type" value="Genomic_DNA"/>
</dbReference>